<keyword evidence="2" id="KW-1185">Reference proteome</keyword>
<feature type="non-terminal residue" evidence="1">
    <location>
        <position position="1"/>
    </location>
</feature>
<organism evidence="1 2">
    <name type="scientific">Laetiporus sulphureus 93-53</name>
    <dbReference type="NCBI Taxonomy" id="1314785"/>
    <lineage>
        <taxon>Eukaryota</taxon>
        <taxon>Fungi</taxon>
        <taxon>Dikarya</taxon>
        <taxon>Basidiomycota</taxon>
        <taxon>Agaricomycotina</taxon>
        <taxon>Agaricomycetes</taxon>
        <taxon>Polyporales</taxon>
        <taxon>Laetiporus</taxon>
    </lineage>
</organism>
<sequence length="64" mass="7496">PYTRWLGFWLDPRLTFRHHVRVMTTRAISRVQAFRMLANTIRGMSVKAARTIYLSNILSVLTFG</sequence>
<accession>A0A165EK48</accession>
<dbReference type="EMBL" id="KV427620">
    <property type="protein sequence ID" value="KZT07222.1"/>
    <property type="molecule type" value="Genomic_DNA"/>
</dbReference>
<name>A0A165EK48_9APHY</name>
<evidence type="ECO:0000313" key="1">
    <source>
        <dbReference type="EMBL" id="KZT07222.1"/>
    </source>
</evidence>
<dbReference type="GeneID" id="63820203"/>
<proteinExistence type="predicted"/>
<dbReference type="RefSeq" id="XP_040764962.1">
    <property type="nucleotide sequence ID" value="XM_040903172.1"/>
</dbReference>
<reference evidence="1 2" key="1">
    <citation type="journal article" date="2016" name="Mol. Biol. Evol.">
        <title>Comparative Genomics of Early-Diverging Mushroom-Forming Fungi Provides Insights into the Origins of Lignocellulose Decay Capabilities.</title>
        <authorList>
            <person name="Nagy L.G."/>
            <person name="Riley R."/>
            <person name="Tritt A."/>
            <person name="Adam C."/>
            <person name="Daum C."/>
            <person name="Floudas D."/>
            <person name="Sun H."/>
            <person name="Yadav J.S."/>
            <person name="Pangilinan J."/>
            <person name="Larsson K.H."/>
            <person name="Matsuura K."/>
            <person name="Barry K."/>
            <person name="Labutti K."/>
            <person name="Kuo R."/>
            <person name="Ohm R.A."/>
            <person name="Bhattacharya S.S."/>
            <person name="Shirouzu T."/>
            <person name="Yoshinaga Y."/>
            <person name="Martin F.M."/>
            <person name="Grigoriev I.V."/>
            <person name="Hibbett D.S."/>
        </authorList>
    </citation>
    <scope>NUCLEOTIDE SEQUENCE [LARGE SCALE GENOMIC DNA]</scope>
    <source>
        <strain evidence="1 2">93-53</strain>
    </source>
</reference>
<protein>
    <submittedName>
        <fullName evidence="1">Uncharacterized protein</fullName>
    </submittedName>
</protein>
<dbReference type="Proteomes" id="UP000076871">
    <property type="component" value="Unassembled WGS sequence"/>
</dbReference>
<dbReference type="AlphaFoldDB" id="A0A165EK48"/>
<dbReference type="InParanoid" id="A0A165EK48"/>
<dbReference type="OrthoDB" id="2804491at2759"/>
<feature type="non-terminal residue" evidence="1">
    <location>
        <position position="64"/>
    </location>
</feature>
<gene>
    <name evidence="1" type="ORF">LAESUDRAFT_611936</name>
</gene>
<evidence type="ECO:0000313" key="2">
    <source>
        <dbReference type="Proteomes" id="UP000076871"/>
    </source>
</evidence>